<name>A0A8J0SGT5_XENTR</name>
<dbReference type="AGR" id="Xenbase:XB-GENE-29089647"/>
<dbReference type="Xenbase" id="XB-GENE-29089647">
    <property type="gene designation" value="LOC105947595"/>
</dbReference>
<dbReference type="InterPro" id="IPR036179">
    <property type="entry name" value="Ig-like_dom_sf"/>
</dbReference>
<evidence type="ECO:0000313" key="6">
    <source>
        <dbReference type="RefSeq" id="XP_012820577.1"/>
    </source>
</evidence>
<organism evidence="5 6">
    <name type="scientific">Xenopus tropicalis</name>
    <name type="common">Western clawed frog</name>
    <name type="synonym">Silurana tropicalis</name>
    <dbReference type="NCBI Taxonomy" id="8364"/>
    <lineage>
        <taxon>Eukaryota</taxon>
        <taxon>Metazoa</taxon>
        <taxon>Chordata</taxon>
        <taxon>Craniata</taxon>
        <taxon>Vertebrata</taxon>
        <taxon>Euteleostomi</taxon>
        <taxon>Amphibia</taxon>
        <taxon>Batrachia</taxon>
        <taxon>Anura</taxon>
        <taxon>Pipoidea</taxon>
        <taxon>Pipidae</taxon>
        <taxon>Xenopodinae</taxon>
        <taxon>Xenopus</taxon>
        <taxon>Silurana</taxon>
    </lineage>
</organism>
<dbReference type="AlphaFoldDB" id="A0A8J0SGT5"/>
<keyword evidence="2" id="KW-1133">Transmembrane helix</keyword>
<evidence type="ECO:0000313" key="5">
    <source>
        <dbReference type="Proteomes" id="UP000008143"/>
    </source>
</evidence>
<feature type="chain" id="PRO_5035305831" evidence="3">
    <location>
        <begin position="27"/>
        <end position="281"/>
    </location>
</feature>
<dbReference type="SUPFAM" id="SSF48726">
    <property type="entry name" value="Immunoglobulin"/>
    <property type="match status" value="1"/>
</dbReference>
<feature type="region of interest" description="Disordered" evidence="1">
    <location>
        <begin position="154"/>
        <end position="193"/>
    </location>
</feature>
<dbReference type="Proteomes" id="UP000008143">
    <property type="component" value="Chromosome 6"/>
</dbReference>
<feature type="compositionally biased region" description="Polar residues" evidence="1">
    <location>
        <begin position="236"/>
        <end position="252"/>
    </location>
</feature>
<dbReference type="InterPro" id="IPR013106">
    <property type="entry name" value="Ig_V-set"/>
</dbReference>
<reference evidence="6" key="1">
    <citation type="submission" date="2025-08" db="UniProtKB">
        <authorList>
            <consortium name="RefSeq"/>
        </authorList>
    </citation>
    <scope>IDENTIFICATION</scope>
    <source>
        <strain evidence="6">Nigerian</strain>
        <tissue evidence="6">Liver and blood</tissue>
    </source>
</reference>
<keyword evidence="3" id="KW-0732">Signal</keyword>
<dbReference type="Gene3D" id="2.60.40.10">
    <property type="entry name" value="Immunoglobulins"/>
    <property type="match status" value="1"/>
</dbReference>
<dbReference type="RefSeq" id="XP_012820577.1">
    <property type="nucleotide sequence ID" value="XM_012965123.3"/>
</dbReference>
<dbReference type="OrthoDB" id="10012075at2759"/>
<evidence type="ECO:0000256" key="2">
    <source>
        <dbReference type="SAM" id="Phobius"/>
    </source>
</evidence>
<feature type="compositionally biased region" description="Acidic residues" evidence="1">
    <location>
        <begin position="256"/>
        <end position="281"/>
    </location>
</feature>
<feature type="region of interest" description="Disordered" evidence="1">
    <location>
        <begin position="229"/>
        <end position="281"/>
    </location>
</feature>
<feature type="compositionally biased region" description="Low complexity" evidence="1">
    <location>
        <begin position="169"/>
        <end position="193"/>
    </location>
</feature>
<feature type="domain" description="Immunoglobulin V-set" evidence="4">
    <location>
        <begin position="46"/>
        <end position="145"/>
    </location>
</feature>
<keyword evidence="2" id="KW-0472">Membrane</keyword>
<keyword evidence="2" id="KW-0812">Transmembrane</keyword>
<dbReference type="GeneID" id="105947595"/>
<gene>
    <name evidence="6 7" type="primary">LOC105947595</name>
</gene>
<accession>A0A8J0SGT5</accession>
<dbReference type="KEGG" id="xtr:105947595"/>
<evidence type="ECO:0000259" key="4">
    <source>
        <dbReference type="Pfam" id="PF07686"/>
    </source>
</evidence>
<protein>
    <submittedName>
        <fullName evidence="6">Uncharacterized protein LOC105947595</fullName>
    </submittedName>
</protein>
<keyword evidence="5" id="KW-1185">Reference proteome</keyword>
<sequence length="281" mass="31443">MGPKRLFIFLMLMVIGLLPCCETTSAIKHVTLFQHKLTFTAHTRNLIPCMFYPEHPINPAVLRLEWGKVPEDGGKYTPLIHLYSDRVETFPENSDKYQLFVSLVPSGNCSLIIDPTETTDSGTYEFWMSLNDKVYKPAAKIRIEVLEEKKTSQSRSIVQKKGKKEEMTTKTAPTTTTTVKTSTKPPTTSSSDPSKAAFISLMVIGPILIIGTTLSGVFLYCKLKRKMESGDVENPKVSTPAAQSQSTSNLQIENETSTEEETDEEESEEEESEEEESEISK</sequence>
<dbReference type="Pfam" id="PF07686">
    <property type="entry name" value="V-set"/>
    <property type="match status" value="1"/>
</dbReference>
<evidence type="ECO:0000313" key="7">
    <source>
        <dbReference type="Xenbase" id="XB-GENE-29089647"/>
    </source>
</evidence>
<feature type="signal peptide" evidence="3">
    <location>
        <begin position="1"/>
        <end position="26"/>
    </location>
</feature>
<feature type="transmembrane region" description="Helical" evidence="2">
    <location>
        <begin position="196"/>
        <end position="220"/>
    </location>
</feature>
<evidence type="ECO:0000256" key="3">
    <source>
        <dbReference type="SAM" id="SignalP"/>
    </source>
</evidence>
<evidence type="ECO:0000256" key="1">
    <source>
        <dbReference type="SAM" id="MobiDB-lite"/>
    </source>
</evidence>
<proteinExistence type="predicted"/>
<dbReference type="InterPro" id="IPR013783">
    <property type="entry name" value="Ig-like_fold"/>
</dbReference>